<proteinExistence type="predicted"/>
<dbReference type="EMBL" id="VUJX02000009">
    <property type="protein sequence ID" value="KAL0932030.1"/>
    <property type="molecule type" value="Genomic_DNA"/>
</dbReference>
<gene>
    <name evidence="1" type="ORF">CTRU02_212983</name>
</gene>
<organism evidence="1 2">
    <name type="scientific">Colletotrichum truncatum</name>
    <name type="common">Anthracnose fungus</name>
    <name type="synonym">Colletotrichum capsici</name>
    <dbReference type="NCBI Taxonomy" id="5467"/>
    <lineage>
        <taxon>Eukaryota</taxon>
        <taxon>Fungi</taxon>
        <taxon>Dikarya</taxon>
        <taxon>Ascomycota</taxon>
        <taxon>Pezizomycotina</taxon>
        <taxon>Sordariomycetes</taxon>
        <taxon>Hypocreomycetidae</taxon>
        <taxon>Glomerellales</taxon>
        <taxon>Glomerellaceae</taxon>
        <taxon>Colletotrichum</taxon>
        <taxon>Colletotrichum truncatum species complex</taxon>
    </lineage>
</organism>
<keyword evidence="1" id="KW-0119">Carbohydrate metabolism</keyword>
<reference evidence="1 2" key="1">
    <citation type="journal article" date="2020" name="Phytopathology">
        <title>Genome Sequence Resources of Colletotrichum truncatum, C. plurivorum, C. musicola, and C. sojae: Four Species Pathogenic to Soybean (Glycine max).</title>
        <authorList>
            <person name="Rogerio F."/>
            <person name="Boufleur T.R."/>
            <person name="Ciampi-Guillardi M."/>
            <person name="Sukno S.A."/>
            <person name="Thon M.R."/>
            <person name="Massola Junior N.S."/>
            <person name="Baroncelli R."/>
        </authorList>
    </citation>
    <scope>NUCLEOTIDE SEQUENCE [LARGE SCALE GENOMIC DNA]</scope>
    <source>
        <strain evidence="1 2">CMES1059</strain>
    </source>
</reference>
<keyword evidence="1" id="KW-0858">Xylan degradation</keyword>
<evidence type="ECO:0000313" key="2">
    <source>
        <dbReference type="Proteomes" id="UP000805649"/>
    </source>
</evidence>
<keyword evidence="1" id="KW-0624">Polysaccharide degradation</keyword>
<keyword evidence="1" id="KW-0378">Hydrolase</keyword>
<protein>
    <submittedName>
        <fullName evidence="1">Xylanase 3</fullName>
    </submittedName>
</protein>
<evidence type="ECO:0000313" key="1">
    <source>
        <dbReference type="EMBL" id="KAL0932030.1"/>
    </source>
</evidence>
<keyword evidence="1" id="KW-0326">Glycosidase</keyword>
<accession>A0ACC3YJE4</accession>
<keyword evidence="2" id="KW-1185">Reference proteome</keyword>
<dbReference type="Proteomes" id="UP000805649">
    <property type="component" value="Unassembled WGS sequence"/>
</dbReference>
<name>A0ACC3YJE4_COLTU</name>
<sequence length="395" mass="43802">MSVARSSLLAFGLAFLPLVVADDHPVVQDDICNCFLTNSSENYFTNHMFYDFRNLGQYAGVPDILDDFNKSGSALPTSDYFNSDAWTSVWSVQRWNNSGKLGRDGNDATIRMTNSHSNVYIEKNNDPNPSSDTFLSFRTARLKNFQSSAEMESVSMGYHFVSVRMLARTIGDPGACTALFTYREADKYANVQEADIEVLTKDPDNRIQYTNQPSFDSKGNTIPSSTENGTLPSGVSWRQWAVHRLDWNSEKSTWLVDGQQVSSIKFQVPRDPSRVMINSWSDGGSWSGVMDVGGSAVLQIQWIEMIFNTTDSPTTPSKRSAVDQRHNHGPEGKLIRRKGDGQCQVVCSIDSAPAVGQVVMLHNGTAPGLLLAQSSTAAFWLPVLLMSAMFLHFVY</sequence>
<comment type="caution">
    <text evidence="1">The sequence shown here is derived from an EMBL/GenBank/DDBJ whole genome shotgun (WGS) entry which is preliminary data.</text>
</comment>